<comment type="caution">
    <text evidence="2">The sequence shown here is derived from an EMBL/GenBank/DDBJ whole genome shotgun (WGS) entry which is preliminary data.</text>
</comment>
<dbReference type="SMART" id="SM00507">
    <property type="entry name" value="HNHc"/>
    <property type="match status" value="1"/>
</dbReference>
<accession>A0A317CLR5</accession>
<keyword evidence="2" id="KW-0378">Hydrolase</keyword>
<sequence length="283" mass="31939">MKIKVDFSALNQAVKKMGAVQVNFSPPSDTPSFGSTAARLKKGIRVPLSVVIPSTAGPLEYDGEQVLLYIQDHGGKVENTLQNGKNGNKYHVSFCTALERMKTVGRFERYVITNNTSGVFHISGFKYPSKEPLEGSANLNVCKYCLSKLNYNNYNSNKGAVFKAFSLEEFFECYKPHFKKKPSRKAGKGSTDGYPEDWAEISSRFRESRNWQCENCKVNLESHKSLLHTHHKSGVKSDNTLSNLEALCILCHAEQPHHQQMKKGIKAEDRKKVLDLRFTQKRT</sequence>
<dbReference type="Proteomes" id="UP000245539">
    <property type="component" value="Unassembled WGS sequence"/>
</dbReference>
<dbReference type="RefSeq" id="WP_109836664.1">
    <property type="nucleotide sequence ID" value="NZ_QGKM01000010.1"/>
</dbReference>
<feature type="domain" description="HNH nuclease" evidence="1">
    <location>
        <begin position="201"/>
        <end position="253"/>
    </location>
</feature>
<organism evidence="2 3">
    <name type="scientific">Leucothrix pacifica</name>
    <dbReference type="NCBI Taxonomy" id="1247513"/>
    <lineage>
        <taxon>Bacteria</taxon>
        <taxon>Pseudomonadati</taxon>
        <taxon>Pseudomonadota</taxon>
        <taxon>Gammaproteobacteria</taxon>
        <taxon>Thiotrichales</taxon>
        <taxon>Thiotrichaceae</taxon>
        <taxon>Leucothrix</taxon>
    </lineage>
</organism>
<dbReference type="OrthoDB" id="9815372at2"/>
<evidence type="ECO:0000259" key="1">
    <source>
        <dbReference type="SMART" id="SM00507"/>
    </source>
</evidence>
<keyword evidence="2" id="KW-0540">Nuclease</keyword>
<dbReference type="AlphaFoldDB" id="A0A317CLR5"/>
<keyword evidence="3" id="KW-1185">Reference proteome</keyword>
<evidence type="ECO:0000313" key="3">
    <source>
        <dbReference type="Proteomes" id="UP000245539"/>
    </source>
</evidence>
<reference evidence="2 3" key="1">
    <citation type="submission" date="2018-05" db="EMBL/GenBank/DDBJ databases">
        <title>Leucothrix arctica sp. nov., isolated from Arctic seawater.</title>
        <authorList>
            <person name="Choi A."/>
            <person name="Baek K."/>
        </authorList>
    </citation>
    <scope>NUCLEOTIDE SEQUENCE [LARGE SCALE GENOMIC DNA]</scope>
    <source>
        <strain evidence="2 3">JCM 18388</strain>
    </source>
</reference>
<dbReference type="EMBL" id="QGKM01000010">
    <property type="protein sequence ID" value="PWQ99466.1"/>
    <property type="molecule type" value="Genomic_DNA"/>
</dbReference>
<gene>
    <name evidence="2" type="ORF">DKW60_05495</name>
</gene>
<evidence type="ECO:0000313" key="2">
    <source>
        <dbReference type="EMBL" id="PWQ99466.1"/>
    </source>
</evidence>
<dbReference type="GO" id="GO:0004519">
    <property type="term" value="F:endonuclease activity"/>
    <property type="evidence" value="ECO:0007669"/>
    <property type="project" value="UniProtKB-KW"/>
</dbReference>
<dbReference type="CDD" id="cd00085">
    <property type="entry name" value="HNHc"/>
    <property type="match status" value="1"/>
</dbReference>
<protein>
    <submittedName>
        <fullName evidence="2">HNH endonuclease</fullName>
    </submittedName>
</protein>
<keyword evidence="2" id="KW-0255">Endonuclease</keyword>
<name>A0A317CLR5_9GAMM</name>
<proteinExistence type="predicted"/>
<dbReference type="InterPro" id="IPR003615">
    <property type="entry name" value="HNH_nuc"/>
</dbReference>